<reference evidence="2" key="1">
    <citation type="journal article" date="2015" name="Nat. Plants">
        <title>Genome expansion of Arabis alpina linked with retrotransposition and reduced symmetric DNA methylation.</title>
        <authorList>
            <person name="Willing E.M."/>
            <person name="Rawat V."/>
            <person name="Mandakova T."/>
            <person name="Maumus F."/>
            <person name="James G.V."/>
            <person name="Nordstroem K.J."/>
            <person name="Becker C."/>
            <person name="Warthmann N."/>
            <person name="Chica C."/>
            <person name="Szarzynska B."/>
            <person name="Zytnicki M."/>
            <person name="Albani M.C."/>
            <person name="Kiefer C."/>
            <person name="Bergonzi S."/>
            <person name="Castaings L."/>
            <person name="Mateos J.L."/>
            <person name="Berns M.C."/>
            <person name="Bujdoso N."/>
            <person name="Piofczyk T."/>
            <person name="de Lorenzo L."/>
            <person name="Barrero-Sicilia C."/>
            <person name="Mateos I."/>
            <person name="Piednoel M."/>
            <person name="Hagmann J."/>
            <person name="Chen-Min-Tao R."/>
            <person name="Iglesias-Fernandez R."/>
            <person name="Schuster S.C."/>
            <person name="Alonso-Blanco C."/>
            <person name="Roudier F."/>
            <person name="Carbonero P."/>
            <person name="Paz-Ares J."/>
            <person name="Davis S.J."/>
            <person name="Pecinka A."/>
            <person name="Quesneville H."/>
            <person name="Colot V."/>
            <person name="Lysak M.A."/>
            <person name="Weigel D."/>
            <person name="Coupland G."/>
            <person name="Schneeberger K."/>
        </authorList>
    </citation>
    <scope>NUCLEOTIDE SEQUENCE [LARGE SCALE GENOMIC DNA]</scope>
    <source>
        <strain evidence="2">cv. Pajares</strain>
    </source>
</reference>
<protein>
    <submittedName>
        <fullName evidence="1">Uncharacterized protein</fullName>
    </submittedName>
</protein>
<name>A0A087FXC5_ARAAL</name>
<dbReference type="AlphaFoldDB" id="A0A087FXC5"/>
<gene>
    <name evidence="1" type="ORF">AALP_AAs51945U000100</name>
</gene>
<proteinExistence type="predicted"/>
<keyword evidence="2" id="KW-1185">Reference proteome</keyword>
<accession>A0A087FXC5</accession>
<dbReference type="EMBL" id="KL990872">
    <property type="protein sequence ID" value="KFK22277.1"/>
    <property type="molecule type" value="Genomic_DNA"/>
</dbReference>
<evidence type="ECO:0000313" key="2">
    <source>
        <dbReference type="Proteomes" id="UP000029120"/>
    </source>
</evidence>
<sequence>NIVKSAKATIKQHCCETDNKGNMFGLEKLQEIVNKRKRKESYASS</sequence>
<evidence type="ECO:0000313" key="1">
    <source>
        <dbReference type="EMBL" id="KFK22277.1"/>
    </source>
</evidence>
<dbReference type="OrthoDB" id="1112268at2759"/>
<feature type="non-terminal residue" evidence="1">
    <location>
        <position position="1"/>
    </location>
</feature>
<organism evidence="1 2">
    <name type="scientific">Arabis alpina</name>
    <name type="common">Alpine rock-cress</name>
    <dbReference type="NCBI Taxonomy" id="50452"/>
    <lineage>
        <taxon>Eukaryota</taxon>
        <taxon>Viridiplantae</taxon>
        <taxon>Streptophyta</taxon>
        <taxon>Embryophyta</taxon>
        <taxon>Tracheophyta</taxon>
        <taxon>Spermatophyta</taxon>
        <taxon>Magnoliopsida</taxon>
        <taxon>eudicotyledons</taxon>
        <taxon>Gunneridae</taxon>
        <taxon>Pentapetalae</taxon>
        <taxon>rosids</taxon>
        <taxon>malvids</taxon>
        <taxon>Brassicales</taxon>
        <taxon>Brassicaceae</taxon>
        <taxon>Arabideae</taxon>
        <taxon>Arabis</taxon>
    </lineage>
</organism>
<dbReference type="Gramene" id="KFK22277">
    <property type="protein sequence ID" value="KFK22277"/>
    <property type="gene ID" value="AALP_AAs51945U000100"/>
</dbReference>
<dbReference type="Proteomes" id="UP000029120">
    <property type="component" value="Unassembled WGS sequence"/>
</dbReference>